<evidence type="ECO:0000256" key="6">
    <source>
        <dbReference type="ARBA" id="ARBA00023004"/>
    </source>
</evidence>
<dbReference type="STRING" id="1890364.A0A2P6MVP9"/>
<dbReference type="InterPro" id="IPR006620">
    <property type="entry name" value="Pro_4_hyd_alph"/>
</dbReference>
<keyword evidence="10" id="KW-1185">Reference proteome</keyword>
<dbReference type="InterPro" id="IPR044862">
    <property type="entry name" value="Pro_4_hyd_alph_FE2OG_OXY"/>
</dbReference>
<comment type="cofactor">
    <cofactor evidence="1">
        <name>L-ascorbate</name>
        <dbReference type="ChEBI" id="CHEBI:38290"/>
    </cofactor>
</comment>
<organism evidence="9 10">
    <name type="scientific">Planoprotostelium fungivorum</name>
    <dbReference type="NCBI Taxonomy" id="1890364"/>
    <lineage>
        <taxon>Eukaryota</taxon>
        <taxon>Amoebozoa</taxon>
        <taxon>Evosea</taxon>
        <taxon>Variosea</taxon>
        <taxon>Cavosteliida</taxon>
        <taxon>Cavosteliaceae</taxon>
        <taxon>Planoprotostelium</taxon>
    </lineage>
</organism>
<evidence type="ECO:0000313" key="9">
    <source>
        <dbReference type="EMBL" id="PRP75791.1"/>
    </source>
</evidence>
<dbReference type="AlphaFoldDB" id="A0A2P6MVP9"/>
<evidence type="ECO:0000256" key="3">
    <source>
        <dbReference type="ARBA" id="ARBA00022896"/>
    </source>
</evidence>
<evidence type="ECO:0000256" key="2">
    <source>
        <dbReference type="ARBA" id="ARBA00022723"/>
    </source>
</evidence>
<keyword evidence="3" id="KW-0847">Vitamin C</keyword>
<dbReference type="PANTHER" id="PTHR12907">
    <property type="entry name" value="EGL NINE HOMOLOG-RELATED"/>
    <property type="match status" value="1"/>
</dbReference>
<evidence type="ECO:0000313" key="10">
    <source>
        <dbReference type="Proteomes" id="UP000241769"/>
    </source>
</evidence>
<sequence>MAQSFPKARVNQLIGEDFGQSLENVGFGIIDGLLGSDWTNGLRQEIKKLYDQGLLVPNKTYYEGRKDENGRFVYGYSVSKPNVHELDLSTIELQKRKELDIPHLNALYEDETIQKSINRAAPDFNITKLDIKIQYNAGEGGCFPMHFDTTTNVSKRRVTGTLYLNPDWIPEHGGQLRVYPFPYDIMDVDPLNDRLVLFSSHETLHRVMPSHAPARYCITLWYYVDQDSPQSLQIPRFSWLRQVEGIGFLLNPNTRKLLSKIVYDNHWRESVRQSFGEQKEEIEKILANHNKEVEHIKKQLSPEILDFLLQCVPLAHGEDFLKLARPIKGE</sequence>
<evidence type="ECO:0000256" key="7">
    <source>
        <dbReference type="SAM" id="Coils"/>
    </source>
</evidence>
<dbReference type="EMBL" id="MDYQ01000362">
    <property type="protein sequence ID" value="PRP75791.1"/>
    <property type="molecule type" value="Genomic_DNA"/>
</dbReference>
<reference evidence="9 10" key="1">
    <citation type="journal article" date="2018" name="Genome Biol. Evol.">
        <title>Multiple Roots of Fruiting Body Formation in Amoebozoa.</title>
        <authorList>
            <person name="Hillmann F."/>
            <person name="Forbes G."/>
            <person name="Novohradska S."/>
            <person name="Ferling I."/>
            <person name="Riege K."/>
            <person name="Groth M."/>
            <person name="Westermann M."/>
            <person name="Marz M."/>
            <person name="Spaller T."/>
            <person name="Winckler T."/>
            <person name="Schaap P."/>
            <person name="Glockner G."/>
        </authorList>
    </citation>
    <scope>NUCLEOTIDE SEQUENCE [LARGE SCALE GENOMIC DNA]</scope>
    <source>
        <strain evidence="9 10">Jena</strain>
    </source>
</reference>
<evidence type="ECO:0000256" key="1">
    <source>
        <dbReference type="ARBA" id="ARBA00001961"/>
    </source>
</evidence>
<keyword evidence="6" id="KW-0408">Iron</keyword>
<keyword evidence="4" id="KW-0223">Dioxygenase</keyword>
<dbReference type="GO" id="GO:0031543">
    <property type="term" value="F:peptidyl-proline dioxygenase activity"/>
    <property type="evidence" value="ECO:0007669"/>
    <property type="project" value="TreeGrafter"/>
</dbReference>
<dbReference type="Proteomes" id="UP000241769">
    <property type="component" value="Unassembled WGS sequence"/>
</dbReference>
<dbReference type="Gene3D" id="2.60.120.620">
    <property type="entry name" value="q2cbj1_9rhob like domain"/>
    <property type="match status" value="1"/>
</dbReference>
<accession>A0A2P6MVP9</accession>
<evidence type="ECO:0000256" key="5">
    <source>
        <dbReference type="ARBA" id="ARBA00023002"/>
    </source>
</evidence>
<dbReference type="InterPro" id="IPR005123">
    <property type="entry name" value="Oxoglu/Fe-dep_dioxygenase_dom"/>
</dbReference>
<dbReference type="GO" id="GO:0008198">
    <property type="term" value="F:ferrous iron binding"/>
    <property type="evidence" value="ECO:0007669"/>
    <property type="project" value="TreeGrafter"/>
</dbReference>
<dbReference type="InterPro" id="IPR051559">
    <property type="entry name" value="HIF_prolyl_hydroxylases"/>
</dbReference>
<proteinExistence type="predicted"/>
<gene>
    <name evidence="9" type="ORF">PROFUN_08785</name>
</gene>
<name>A0A2P6MVP9_9EUKA</name>
<keyword evidence="2" id="KW-0479">Metal-binding</keyword>
<dbReference type="InParanoid" id="A0A2P6MVP9"/>
<keyword evidence="7" id="KW-0175">Coiled coil</keyword>
<feature type="coiled-coil region" evidence="7">
    <location>
        <begin position="272"/>
        <end position="299"/>
    </location>
</feature>
<dbReference type="PROSITE" id="PS51471">
    <property type="entry name" value="FE2OG_OXY"/>
    <property type="match status" value="1"/>
</dbReference>
<comment type="caution">
    <text evidence="9">The sequence shown here is derived from an EMBL/GenBank/DDBJ whole genome shotgun (WGS) entry which is preliminary data.</text>
</comment>
<evidence type="ECO:0000259" key="8">
    <source>
        <dbReference type="PROSITE" id="PS51471"/>
    </source>
</evidence>
<evidence type="ECO:0000256" key="4">
    <source>
        <dbReference type="ARBA" id="ARBA00022964"/>
    </source>
</evidence>
<dbReference type="PANTHER" id="PTHR12907:SF26">
    <property type="entry name" value="HIF PROLYL HYDROXYLASE, ISOFORM C"/>
    <property type="match status" value="1"/>
</dbReference>
<dbReference type="SMART" id="SM00702">
    <property type="entry name" value="P4Hc"/>
    <property type="match status" value="1"/>
</dbReference>
<dbReference type="OrthoDB" id="76265at2759"/>
<dbReference type="Pfam" id="PF13640">
    <property type="entry name" value="2OG-FeII_Oxy_3"/>
    <property type="match status" value="1"/>
</dbReference>
<dbReference type="GO" id="GO:0031418">
    <property type="term" value="F:L-ascorbic acid binding"/>
    <property type="evidence" value="ECO:0007669"/>
    <property type="project" value="UniProtKB-KW"/>
</dbReference>
<feature type="domain" description="Fe2OG dioxygenase" evidence="8">
    <location>
        <begin position="123"/>
        <end position="224"/>
    </location>
</feature>
<keyword evidence="5" id="KW-0560">Oxidoreductase</keyword>
<dbReference type="GO" id="GO:0071456">
    <property type="term" value="P:cellular response to hypoxia"/>
    <property type="evidence" value="ECO:0007669"/>
    <property type="project" value="TreeGrafter"/>
</dbReference>
<protein>
    <recommendedName>
        <fullName evidence="8">Fe2OG dioxygenase domain-containing protein</fullName>
    </recommendedName>
</protein>